<proteinExistence type="predicted"/>
<keyword evidence="3" id="KW-0472">Membrane</keyword>
<evidence type="ECO:0000256" key="3">
    <source>
        <dbReference type="SAM" id="Phobius"/>
    </source>
</evidence>
<dbReference type="SUPFAM" id="SSF50692">
    <property type="entry name" value="ADC-like"/>
    <property type="match status" value="1"/>
</dbReference>
<dbReference type="InterPro" id="IPR029067">
    <property type="entry name" value="CDC48_domain_2-like_sf"/>
</dbReference>
<keyword evidence="2" id="KW-0067">ATP-binding</keyword>
<accession>A0A8N1SAJ9</accession>
<keyword evidence="1" id="KW-0547">Nucleotide-binding</keyword>
<sequence>MQHERFVVKYVTANNCFAYLSVTWLRRLETKENAIEISHNGRKYYLSCVARINNDETLCIGATFARSLNIQEGDEVFVSSMKNVPSLKSINIAPRTASDRELLELQIDKVQSNLLNQVRIVARGQPIVAWISKFSSVTFIAGKLFILYNVIYSYLFRIYSNEIMLLLSYVNARLFFCNIILIF</sequence>
<keyword evidence="3" id="KW-1133">Transmembrane helix</keyword>
<dbReference type="Proteomes" id="UP000504615">
    <property type="component" value="Unplaced"/>
</dbReference>
<dbReference type="GO" id="GO:0005524">
    <property type="term" value="F:ATP binding"/>
    <property type="evidence" value="ECO:0007669"/>
    <property type="project" value="UniProtKB-KW"/>
</dbReference>
<evidence type="ECO:0000313" key="6">
    <source>
        <dbReference type="RefSeq" id="XP_025075850.1"/>
    </source>
</evidence>
<dbReference type="GO" id="GO:0005777">
    <property type="term" value="C:peroxisome"/>
    <property type="evidence" value="ECO:0007669"/>
    <property type="project" value="InterPro"/>
</dbReference>
<dbReference type="RefSeq" id="XP_025075850.1">
    <property type="nucleotide sequence ID" value="XM_025220065.1"/>
</dbReference>
<dbReference type="GeneID" id="112553091"/>
<dbReference type="OrthoDB" id="7634591at2759"/>
<dbReference type="InterPro" id="IPR015342">
    <property type="entry name" value="PEX1-N_C-lobe"/>
</dbReference>
<dbReference type="AlphaFoldDB" id="A0A8N1SAJ9"/>
<feature type="transmembrane region" description="Helical" evidence="3">
    <location>
        <begin position="163"/>
        <end position="182"/>
    </location>
</feature>
<organism evidence="5 6">
    <name type="scientific">Pogonomyrmex barbatus</name>
    <name type="common">red harvester ant</name>
    <dbReference type="NCBI Taxonomy" id="144034"/>
    <lineage>
        <taxon>Eukaryota</taxon>
        <taxon>Metazoa</taxon>
        <taxon>Ecdysozoa</taxon>
        <taxon>Arthropoda</taxon>
        <taxon>Hexapoda</taxon>
        <taxon>Insecta</taxon>
        <taxon>Pterygota</taxon>
        <taxon>Neoptera</taxon>
        <taxon>Endopterygota</taxon>
        <taxon>Hymenoptera</taxon>
        <taxon>Apocrita</taxon>
        <taxon>Aculeata</taxon>
        <taxon>Formicoidea</taxon>
        <taxon>Formicidae</taxon>
        <taxon>Myrmicinae</taxon>
        <taxon>Pogonomyrmex</taxon>
    </lineage>
</organism>
<feature type="domain" description="Peroxisomal ATPase PEX1 N-terminal C-lobe" evidence="4">
    <location>
        <begin position="88"/>
        <end position="143"/>
    </location>
</feature>
<evidence type="ECO:0000259" key="4">
    <source>
        <dbReference type="Pfam" id="PF09262"/>
    </source>
</evidence>
<evidence type="ECO:0000256" key="1">
    <source>
        <dbReference type="ARBA" id="ARBA00022741"/>
    </source>
</evidence>
<dbReference type="InterPro" id="IPR009010">
    <property type="entry name" value="Asp_de-COase-like_dom_sf"/>
</dbReference>
<keyword evidence="3" id="KW-0812">Transmembrane</keyword>
<dbReference type="GO" id="GO:0007031">
    <property type="term" value="P:peroxisome organization"/>
    <property type="evidence" value="ECO:0007669"/>
    <property type="project" value="InterPro"/>
</dbReference>
<evidence type="ECO:0000256" key="2">
    <source>
        <dbReference type="ARBA" id="ARBA00022840"/>
    </source>
</evidence>
<protein>
    <submittedName>
        <fullName evidence="6">Uncharacterized protein LOC112553091</fullName>
    </submittedName>
</protein>
<name>A0A8N1SAJ9_9HYME</name>
<keyword evidence="5" id="KW-1185">Reference proteome</keyword>
<dbReference type="Pfam" id="PF09262">
    <property type="entry name" value="PEX-1N"/>
    <property type="match status" value="1"/>
</dbReference>
<gene>
    <name evidence="6" type="primary">LOC112553091</name>
</gene>
<dbReference type="Gene3D" id="2.40.40.20">
    <property type="match status" value="1"/>
</dbReference>
<reference evidence="6" key="1">
    <citation type="submission" date="2025-08" db="UniProtKB">
        <authorList>
            <consortium name="RefSeq"/>
        </authorList>
    </citation>
    <scope>IDENTIFICATION</scope>
</reference>
<feature type="transmembrane region" description="Helical" evidence="3">
    <location>
        <begin position="127"/>
        <end position="151"/>
    </location>
</feature>
<dbReference type="SUPFAM" id="SSF54585">
    <property type="entry name" value="Cdc48 domain 2-like"/>
    <property type="match status" value="1"/>
</dbReference>
<dbReference type="Gene3D" id="3.10.330.10">
    <property type="match status" value="1"/>
</dbReference>
<evidence type="ECO:0000313" key="5">
    <source>
        <dbReference type="Proteomes" id="UP000504615"/>
    </source>
</evidence>